<keyword evidence="1" id="KW-0472">Membrane</keyword>
<protein>
    <recommendedName>
        <fullName evidence="3">G-protein coupled receptors family 1 profile domain-containing protein</fullName>
    </recommendedName>
</protein>
<accession>A0A7S1F5W1</accession>
<keyword evidence="1" id="KW-0812">Transmembrane</keyword>
<name>A0A7S1F5W1_NOCSC</name>
<organism evidence="2">
    <name type="scientific">Noctiluca scintillans</name>
    <name type="common">Sea sparkle</name>
    <name type="synonym">Red tide dinoflagellate</name>
    <dbReference type="NCBI Taxonomy" id="2966"/>
    <lineage>
        <taxon>Eukaryota</taxon>
        <taxon>Sar</taxon>
        <taxon>Alveolata</taxon>
        <taxon>Dinophyceae</taxon>
        <taxon>Noctilucales</taxon>
        <taxon>Noctilucaceae</taxon>
        <taxon>Noctiluca</taxon>
    </lineage>
</organism>
<feature type="transmembrane region" description="Helical" evidence="1">
    <location>
        <begin position="21"/>
        <end position="41"/>
    </location>
</feature>
<dbReference type="EMBL" id="HBFQ01027831">
    <property type="protein sequence ID" value="CAD8845294.1"/>
    <property type="molecule type" value="Transcribed_RNA"/>
</dbReference>
<sequence>MHIAVSVLLQSLRRQHSGYIYVLYFIWIPALVFTLISSSMYPRGYDRHLGLCVPLQPMTYSDPLAVADFALCVCVCLSSYLVVSCRSRRSSPFAVQTRMCSRTEMYVLNALLTYVPMFTLYLDDRLLTDELFNATAKVFECSGGFLNTVTYGMQSRYANVLAGRTSTVQRGAGSPTLSASYSVEFSSEIISIHNMRLVEEGPHM</sequence>
<evidence type="ECO:0000313" key="2">
    <source>
        <dbReference type="EMBL" id="CAD8845294.1"/>
    </source>
</evidence>
<feature type="transmembrane region" description="Helical" evidence="1">
    <location>
        <begin position="104"/>
        <end position="122"/>
    </location>
</feature>
<dbReference type="AlphaFoldDB" id="A0A7S1F5W1"/>
<proteinExistence type="predicted"/>
<reference evidence="2" key="1">
    <citation type="submission" date="2021-01" db="EMBL/GenBank/DDBJ databases">
        <authorList>
            <person name="Corre E."/>
            <person name="Pelletier E."/>
            <person name="Niang G."/>
            <person name="Scheremetjew M."/>
            <person name="Finn R."/>
            <person name="Kale V."/>
            <person name="Holt S."/>
            <person name="Cochrane G."/>
            <person name="Meng A."/>
            <person name="Brown T."/>
            <person name="Cohen L."/>
        </authorList>
    </citation>
    <scope>NUCLEOTIDE SEQUENCE</scope>
</reference>
<evidence type="ECO:0000256" key="1">
    <source>
        <dbReference type="SAM" id="Phobius"/>
    </source>
</evidence>
<gene>
    <name evidence="2" type="ORF">NSCI0253_LOCUS19644</name>
</gene>
<evidence type="ECO:0008006" key="3">
    <source>
        <dbReference type="Google" id="ProtNLM"/>
    </source>
</evidence>
<keyword evidence="1" id="KW-1133">Transmembrane helix</keyword>
<feature type="transmembrane region" description="Helical" evidence="1">
    <location>
        <begin position="64"/>
        <end position="83"/>
    </location>
</feature>